<protein>
    <submittedName>
        <fullName evidence="8">Fos-related antigen 1-like</fullName>
    </submittedName>
</protein>
<name>A0ABM1EZN3_PRICU</name>
<keyword evidence="7" id="KW-1185">Reference proteome</keyword>
<keyword evidence="3" id="KW-0804">Transcription</keyword>
<evidence type="ECO:0000313" key="8">
    <source>
        <dbReference type="RefSeq" id="XP_014677654.1"/>
    </source>
</evidence>
<feature type="coiled-coil region" evidence="4">
    <location>
        <begin position="148"/>
        <end position="212"/>
    </location>
</feature>
<gene>
    <name evidence="8" type="primary">LOC106817498</name>
</gene>
<dbReference type="RefSeq" id="XP_014677654.1">
    <property type="nucleotide sequence ID" value="XM_014822168.1"/>
</dbReference>
<dbReference type="SMART" id="SM00338">
    <property type="entry name" value="BRLZ"/>
    <property type="match status" value="1"/>
</dbReference>
<feature type="compositionally biased region" description="Polar residues" evidence="5">
    <location>
        <begin position="314"/>
        <end position="334"/>
    </location>
</feature>
<accession>A0ABM1EZN3</accession>
<dbReference type="SUPFAM" id="SSF57959">
    <property type="entry name" value="Leucine zipper domain"/>
    <property type="match status" value="1"/>
</dbReference>
<dbReference type="Pfam" id="PF00170">
    <property type="entry name" value="bZIP_1"/>
    <property type="match status" value="1"/>
</dbReference>
<keyword evidence="4" id="KW-0175">Coiled coil</keyword>
<evidence type="ECO:0000256" key="3">
    <source>
        <dbReference type="ARBA" id="ARBA00023163"/>
    </source>
</evidence>
<dbReference type="GeneID" id="106817498"/>
<dbReference type="PROSITE" id="PS50217">
    <property type="entry name" value="BZIP"/>
    <property type="match status" value="1"/>
</dbReference>
<dbReference type="InterPro" id="IPR004827">
    <property type="entry name" value="bZIP"/>
</dbReference>
<dbReference type="CDD" id="cd14721">
    <property type="entry name" value="bZIP_Fos"/>
    <property type="match status" value="1"/>
</dbReference>
<dbReference type="Proteomes" id="UP000695022">
    <property type="component" value="Unplaced"/>
</dbReference>
<evidence type="ECO:0000256" key="4">
    <source>
        <dbReference type="SAM" id="Coils"/>
    </source>
</evidence>
<dbReference type="Gene3D" id="1.20.5.170">
    <property type="match status" value="1"/>
</dbReference>
<dbReference type="PANTHER" id="PTHR23351">
    <property type="entry name" value="FOS TRANSCRIPTION FACTOR-RELATED"/>
    <property type="match status" value="1"/>
</dbReference>
<evidence type="ECO:0000256" key="2">
    <source>
        <dbReference type="ARBA" id="ARBA00023125"/>
    </source>
</evidence>
<sequence>MFTQGAGNSDTGYNTGELTSRYVAGILCSMTNDNGDDSLGHVPTTYGYGSGITTATTPTLTPTTQSFVELMTLPMVSQNRVVNEHGGFTPVVSDANGYRSNNGRQYWPHSSDPITARGLVPMREGASAAGTNTRRGGRRVKYEALNPEEEAKRRVRRERNKLAAAKCRKRRLDHTNCLLMETDMLEDERSKIENEIAELQNQKEQLEFILQAHEPTCKRGGATFATSDIPLIEPKLSSCGGLSRPTTLNVTSVLTTSVKQNGGALVSLPMLTPSNVYTTPSGGTLFNFADSDFGDHSGLTPLIQPKSCADEANRGSSSDMSSPETIKSPTLVSL</sequence>
<reference evidence="8" key="1">
    <citation type="submission" date="2025-08" db="UniProtKB">
        <authorList>
            <consortium name="RefSeq"/>
        </authorList>
    </citation>
    <scope>IDENTIFICATION</scope>
</reference>
<keyword evidence="2" id="KW-0238">DNA-binding</keyword>
<dbReference type="PANTHER" id="PTHR23351:SF24">
    <property type="entry name" value="ACTIVATING TRANSCRIPTION FACTOR 3-RELATED"/>
    <property type="match status" value="1"/>
</dbReference>
<dbReference type="PROSITE" id="PS00036">
    <property type="entry name" value="BZIP_BASIC"/>
    <property type="match status" value="1"/>
</dbReference>
<organism evidence="7 8">
    <name type="scientific">Priapulus caudatus</name>
    <name type="common">Priapulid worm</name>
    <dbReference type="NCBI Taxonomy" id="37621"/>
    <lineage>
        <taxon>Eukaryota</taxon>
        <taxon>Metazoa</taxon>
        <taxon>Ecdysozoa</taxon>
        <taxon>Scalidophora</taxon>
        <taxon>Priapulida</taxon>
        <taxon>Priapulimorpha</taxon>
        <taxon>Priapulimorphida</taxon>
        <taxon>Priapulidae</taxon>
        <taxon>Priapulus</taxon>
    </lineage>
</organism>
<evidence type="ECO:0000259" key="6">
    <source>
        <dbReference type="PROSITE" id="PS50217"/>
    </source>
</evidence>
<proteinExistence type="predicted"/>
<dbReference type="PRINTS" id="PR00042">
    <property type="entry name" value="LEUZIPPRFOS"/>
</dbReference>
<keyword evidence="1" id="KW-0805">Transcription regulation</keyword>
<evidence type="ECO:0000313" key="7">
    <source>
        <dbReference type="Proteomes" id="UP000695022"/>
    </source>
</evidence>
<dbReference type="InterPro" id="IPR000837">
    <property type="entry name" value="AP-1"/>
</dbReference>
<feature type="region of interest" description="Disordered" evidence="5">
    <location>
        <begin position="300"/>
        <end position="334"/>
    </location>
</feature>
<evidence type="ECO:0000256" key="5">
    <source>
        <dbReference type="SAM" id="MobiDB-lite"/>
    </source>
</evidence>
<evidence type="ECO:0000256" key="1">
    <source>
        <dbReference type="ARBA" id="ARBA00023015"/>
    </source>
</evidence>
<feature type="domain" description="BZIP" evidence="6">
    <location>
        <begin position="150"/>
        <end position="213"/>
    </location>
</feature>
<dbReference type="InterPro" id="IPR046347">
    <property type="entry name" value="bZIP_sf"/>
</dbReference>